<evidence type="ECO:0008006" key="4">
    <source>
        <dbReference type="Google" id="ProtNLM"/>
    </source>
</evidence>
<dbReference type="EMBL" id="PFAM01000008">
    <property type="protein sequence ID" value="PIT96312.1"/>
    <property type="molecule type" value="Genomic_DNA"/>
</dbReference>
<proteinExistence type="predicted"/>
<evidence type="ECO:0000256" key="1">
    <source>
        <dbReference type="SAM" id="Phobius"/>
    </source>
</evidence>
<comment type="caution">
    <text evidence="2">The sequence shown here is derived from an EMBL/GenBank/DDBJ whole genome shotgun (WGS) entry which is preliminary data.</text>
</comment>
<evidence type="ECO:0000313" key="2">
    <source>
        <dbReference type="EMBL" id="PIT96312.1"/>
    </source>
</evidence>
<dbReference type="Proteomes" id="UP000228533">
    <property type="component" value="Unassembled WGS sequence"/>
</dbReference>
<keyword evidence="1" id="KW-0472">Membrane</keyword>
<reference evidence="3" key="1">
    <citation type="submission" date="2017-09" db="EMBL/GenBank/DDBJ databases">
        <title>Depth-based differentiation of microbial function through sediment-hosted aquifers and enrichment of novel symbionts in the deep terrestrial subsurface.</title>
        <authorList>
            <person name="Probst A.J."/>
            <person name="Ladd B."/>
            <person name="Jarett J.K."/>
            <person name="Geller-Mcgrath D.E."/>
            <person name="Sieber C.M.K."/>
            <person name="Emerson J.B."/>
            <person name="Anantharaman K."/>
            <person name="Thomas B.C."/>
            <person name="Malmstrom R."/>
            <person name="Stieglmeier M."/>
            <person name="Klingl A."/>
            <person name="Woyke T."/>
            <person name="Ryan C.M."/>
            <person name="Banfield J.F."/>
        </authorList>
    </citation>
    <scope>NUCLEOTIDE SEQUENCE [LARGE SCALE GENOMIC DNA]</scope>
</reference>
<keyword evidence="1" id="KW-0812">Transmembrane</keyword>
<feature type="transmembrane region" description="Helical" evidence="1">
    <location>
        <begin position="39"/>
        <end position="62"/>
    </location>
</feature>
<organism evidence="2 3">
    <name type="scientific">Candidatus Falkowbacteria bacterium CG10_big_fil_rev_8_21_14_0_10_37_14</name>
    <dbReference type="NCBI Taxonomy" id="1974561"/>
    <lineage>
        <taxon>Bacteria</taxon>
        <taxon>Candidatus Falkowiibacteriota</taxon>
    </lineage>
</organism>
<dbReference type="Pfam" id="PF13196">
    <property type="entry name" value="DUF4012"/>
    <property type="match status" value="1"/>
</dbReference>
<name>A0A2M6WU36_9BACT</name>
<keyword evidence="1" id="KW-1133">Transmembrane helix</keyword>
<protein>
    <recommendedName>
        <fullName evidence="4">DUF4012 domain-containing protein</fullName>
    </recommendedName>
</protein>
<gene>
    <name evidence="2" type="ORF">COT94_01305</name>
</gene>
<dbReference type="AlphaFoldDB" id="A0A2M6WU36"/>
<accession>A0A2M6WU36</accession>
<evidence type="ECO:0000313" key="3">
    <source>
        <dbReference type="Proteomes" id="UP000228533"/>
    </source>
</evidence>
<dbReference type="InterPro" id="IPR025101">
    <property type="entry name" value="DUF4012"/>
</dbReference>
<sequence length="666" mass="76283">MFKKNKNQLLSAYVNEEARIVMDIISGQRKRRRQMWLKLANRITWIVVVAVMVLFLDLLFLLPAGRELYIKANVAKESSEKLNTAWSGRKVNEIQPAAARVVQDLTEVFTALNKIKYNPAAWLPYVRRRVLDVDRVVGATYLSASAINNLAIGAKPLFRLMPDSPSLNFNAMSDQDKRELLAAILAGRELLPNAKSDFTEARHRLAAVERPDIFWRFGLETTILDQHLAKLETWLDSAESLTLLLPAIAGYPKNANYLFILQNEDELRPTGGFIGTYGLGVVEAGTVKRLDTHDIYHLDLPVKDKLKVEPPTPIKKYLGQQNWYMRDANWSPDWPTTAQKLLWFYREENRLQDKPESLTDFDFIVGLTPKVIIDLIKLTGPIVVREQVYTPENFVELLQVNTEKDFANFGFSRFDRKLIVGEITTELQKRLMTDLNKYWQPVLESLQTNLQNKDLLIWSKDEVISKYLIEHNWRGEIMKTASDYLLVVDANMGALKTDAVMKRGLNYKLEETSDGLTAKVIINYAHRGGTDWKTKTYRSFTRIFVPKGSELLKVTGFFGSEAEVITGEENGQTWFGAFIQIEPGKIGDLSFEYKLPYSVYIRLLNKGYSLLLQKQPGKTVDDLRIDLSFKKPINGHEPANLSAVKQGSRVYWRGYQEGDQFYEVTF</sequence>